<sequence length="71" mass="7913">MGEIAVSKVADLRKKSGLTQRQLADLVGVTESTIRNLENNRNGVDQIERVVKLCRALNCSPEDLIEYQAIE</sequence>
<evidence type="ECO:0000313" key="3">
    <source>
        <dbReference type="EMBL" id="HGW94177.1"/>
    </source>
</evidence>
<gene>
    <name evidence="3" type="ORF">ENR47_07830</name>
</gene>
<evidence type="ECO:0000259" key="2">
    <source>
        <dbReference type="PROSITE" id="PS50943"/>
    </source>
</evidence>
<dbReference type="PANTHER" id="PTHR46558">
    <property type="entry name" value="TRACRIPTIONAL REGULATORY PROTEIN-RELATED-RELATED"/>
    <property type="match status" value="1"/>
</dbReference>
<protein>
    <submittedName>
        <fullName evidence="3">XRE family transcriptional regulator</fullName>
    </submittedName>
</protein>
<proteinExistence type="predicted"/>
<accession>A0A832H306</accession>
<dbReference type="InterPro" id="IPR001387">
    <property type="entry name" value="Cro/C1-type_HTH"/>
</dbReference>
<dbReference type="SUPFAM" id="SSF47413">
    <property type="entry name" value="lambda repressor-like DNA-binding domains"/>
    <property type="match status" value="1"/>
</dbReference>
<dbReference type="GO" id="GO:0003677">
    <property type="term" value="F:DNA binding"/>
    <property type="evidence" value="ECO:0007669"/>
    <property type="project" value="UniProtKB-KW"/>
</dbReference>
<dbReference type="CDD" id="cd00093">
    <property type="entry name" value="HTH_XRE"/>
    <property type="match status" value="1"/>
</dbReference>
<evidence type="ECO:0000256" key="1">
    <source>
        <dbReference type="ARBA" id="ARBA00023125"/>
    </source>
</evidence>
<name>A0A832H306_9CYAN</name>
<reference evidence="3" key="1">
    <citation type="journal article" date="2020" name="mSystems">
        <title>Genome- and Community-Level Interaction Insights into Carbon Utilization and Element Cycling Functions of Hydrothermarchaeota in Hydrothermal Sediment.</title>
        <authorList>
            <person name="Zhou Z."/>
            <person name="Liu Y."/>
            <person name="Xu W."/>
            <person name="Pan J."/>
            <person name="Luo Z.H."/>
            <person name="Li M."/>
        </authorList>
    </citation>
    <scope>NUCLEOTIDE SEQUENCE [LARGE SCALE GENOMIC DNA]</scope>
    <source>
        <strain evidence="3">SpSt-402</strain>
    </source>
</reference>
<dbReference type="PANTHER" id="PTHR46558:SF4">
    <property type="entry name" value="DNA-BIDING PHAGE PROTEIN"/>
    <property type="match status" value="1"/>
</dbReference>
<keyword evidence="1" id="KW-0238">DNA-binding</keyword>
<dbReference type="SMART" id="SM00530">
    <property type="entry name" value="HTH_XRE"/>
    <property type="match status" value="1"/>
</dbReference>
<dbReference type="Pfam" id="PF01381">
    <property type="entry name" value="HTH_3"/>
    <property type="match status" value="1"/>
</dbReference>
<dbReference type="PROSITE" id="PS50943">
    <property type="entry name" value="HTH_CROC1"/>
    <property type="match status" value="1"/>
</dbReference>
<dbReference type="Gene3D" id="1.10.260.40">
    <property type="entry name" value="lambda repressor-like DNA-binding domains"/>
    <property type="match status" value="1"/>
</dbReference>
<comment type="caution">
    <text evidence="3">The sequence shown here is derived from an EMBL/GenBank/DDBJ whole genome shotgun (WGS) entry which is preliminary data.</text>
</comment>
<feature type="domain" description="HTH cro/C1-type" evidence="2">
    <location>
        <begin position="9"/>
        <end position="64"/>
    </location>
</feature>
<organism evidence="3">
    <name type="scientific">Oscillatoriales cyanobacterium SpSt-402</name>
    <dbReference type="NCBI Taxonomy" id="2282168"/>
    <lineage>
        <taxon>Bacteria</taxon>
        <taxon>Bacillati</taxon>
        <taxon>Cyanobacteriota</taxon>
        <taxon>Cyanophyceae</taxon>
        <taxon>Oscillatoriophycideae</taxon>
        <taxon>Oscillatoriales</taxon>
    </lineage>
</organism>
<dbReference type="AlphaFoldDB" id="A0A832H306"/>
<dbReference type="InterPro" id="IPR010982">
    <property type="entry name" value="Lambda_DNA-bd_dom_sf"/>
</dbReference>
<dbReference type="EMBL" id="DSRD01000496">
    <property type="protein sequence ID" value="HGW94177.1"/>
    <property type="molecule type" value="Genomic_DNA"/>
</dbReference>